<evidence type="ECO:0000313" key="4">
    <source>
        <dbReference type="Proteomes" id="UP000095767"/>
    </source>
</evidence>
<keyword evidence="4" id="KW-1185">Reference proteome</keyword>
<dbReference type="EMBL" id="LWDX02038525">
    <property type="protein sequence ID" value="OEL24967.1"/>
    <property type="molecule type" value="Genomic_DNA"/>
</dbReference>
<evidence type="ECO:0000256" key="1">
    <source>
        <dbReference type="SAM" id="Coils"/>
    </source>
</evidence>
<dbReference type="GO" id="GO:0003918">
    <property type="term" value="F:DNA topoisomerase type II (double strand cut, ATP-hydrolyzing) activity"/>
    <property type="evidence" value="ECO:0007669"/>
    <property type="project" value="InterPro"/>
</dbReference>
<dbReference type="Gene3D" id="1.10.268.10">
    <property type="entry name" value="Topoisomerase, domain 3"/>
    <property type="match status" value="1"/>
</dbReference>
<sequence>MRKLITEKGKLENEVEKLRQTSPRSLWLSDLDALEKELDALDQMDEEAAEEMRARAEEMRARREAYGRIGFVRRVARKGPSKKIAEKTQKVEHATSEIGGNAPEHVMAKRTAPRKKPAKKAIASGSDDEEEGVPGLKKECLAAYSVNDPSPDQSVVETEITEDHQKVKKGRKKPGVVLCDSLPEEE</sequence>
<comment type="caution">
    <text evidence="3">The sequence shown here is derived from an EMBL/GenBank/DDBJ whole genome shotgun (WGS) entry which is preliminary data.</text>
</comment>
<proteinExistence type="predicted"/>
<dbReference type="AlphaFoldDB" id="A0A1E5VIM8"/>
<feature type="coiled-coil region" evidence="1">
    <location>
        <begin position="1"/>
        <end position="54"/>
    </location>
</feature>
<evidence type="ECO:0000256" key="2">
    <source>
        <dbReference type="SAM" id="MobiDB-lite"/>
    </source>
</evidence>
<dbReference type="InterPro" id="IPR013757">
    <property type="entry name" value="Topo_IIA_A_a_sf"/>
</dbReference>
<feature type="compositionally biased region" description="Basic and acidic residues" evidence="2">
    <location>
        <begin position="83"/>
        <end position="95"/>
    </location>
</feature>
<dbReference type="GO" id="GO:0003677">
    <property type="term" value="F:DNA binding"/>
    <property type="evidence" value="ECO:0007669"/>
    <property type="project" value="InterPro"/>
</dbReference>
<evidence type="ECO:0000313" key="3">
    <source>
        <dbReference type="EMBL" id="OEL24967.1"/>
    </source>
</evidence>
<feature type="region of interest" description="Disordered" evidence="2">
    <location>
        <begin position="148"/>
        <end position="186"/>
    </location>
</feature>
<dbReference type="STRING" id="888268.A0A1E5VIM8"/>
<gene>
    <name evidence="3" type="ORF">BAE44_0014015</name>
</gene>
<reference evidence="3 4" key="1">
    <citation type="submission" date="2016-09" db="EMBL/GenBank/DDBJ databases">
        <title>The draft genome of Dichanthelium oligosanthes: A C3 panicoid grass species.</title>
        <authorList>
            <person name="Studer A.J."/>
            <person name="Schnable J.C."/>
            <person name="Brutnell T.P."/>
        </authorList>
    </citation>
    <scope>NUCLEOTIDE SEQUENCE [LARGE SCALE GENOMIC DNA]</scope>
    <source>
        <strain evidence="4">cv. Kellogg 1175</strain>
        <tissue evidence="3">Leaf</tissue>
    </source>
</reference>
<keyword evidence="1" id="KW-0175">Coiled coil</keyword>
<accession>A0A1E5VIM8</accession>
<name>A0A1E5VIM8_9POAL</name>
<organism evidence="3 4">
    <name type="scientific">Dichanthelium oligosanthes</name>
    <dbReference type="NCBI Taxonomy" id="888268"/>
    <lineage>
        <taxon>Eukaryota</taxon>
        <taxon>Viridiplantae</taxon>
        <taxon>Streptophyta</taxon>
        <taxon>Embryophyta</taxon>
        <taxon>Tracheophyta</taxon>
        <taxon>Spermatophyta</taxon>
        <taxon>Magnoliopsida</taxon>
        <taxon>Liliopsida</taxon>
        <taxon>Poales</taxon>
        <taxon>Poaceae</taxon>
        <taxon>PACMAD clade</taxon>
        <taxon>Panicoideae</taxon>
        <taxon>Panicodae</taxon>
        <taxon>Paniceae</taxon>
        <taxon>Dichantheliinae</taxon>
        <taxon>Dichanthelium</taxon>
    </lineage>
</organism>
<feature type="region of interest" description="Disordered" evidence="2">
    <location>
        <begin position="78"/>
        <end position="134"/>
    </location>
</feature>
<dbReference type="GO" id="GO:0005524">
    <property type="term" value="F:ATP binding"/>
    <property type="evidence" value="ECO:0007669"/>
    <property type="project" value="InterPro"/>
</dbReference>
<dbReference type="Proteomes" id="UP000095767">
    <property type="component" value="Unassembled WGS sequence"/>
</dbReference>
<protein>
    <submittedName>
        <fullName evidence="3">Uncharacterized protein</fullName>
    </submittedName>
</protein>